<dbReference type="AlphaFoldDB" id="A0A0G1X739"/>
<organism evidence="2 3">
    <name type="scientific">candidate division Kazan bacterium GW2011_GWB1_52_7</name>
    <dbReference type="NCBI Taxonomy" id="1620414"/>
    <lineage>
        <taxon>Bacteria</taxon>
        <taxon>Bacteria division Kazan-3B-28</taxon>
    </lineage>
</organism>
<proteinExistence type="predicted"/>
<sequence length="127" mass="14328">MTSEEKAREAAIDQVMAWIFGELRDETDQPQIIVEGVEFTYMKIAYKPGLTKLTIAAGQPDQKPNNHIGYLLERLLTSVPADSEDSQIEALRGWIRGAFKARSPREFHIDPAPPPPQRPKPALEFDQ</sequence>
<name>A0A0G1X739_UNCK3</name>
<evidence type="ECO:0000313" key="3">
    <source>
        <dbReference type="Proteomes" id="UP000034913"/>
    </source>
</evidence>
<accession>A0A0G1X739</accession>
<evidence type="ECO:0000256" key="1">
    <source>
        <dbReference type="SAM" id="MobiDB-lite"/>
    </source>
</evidence>
<evidence type="ECO:0000313" key="2">
    <source>
        <dbReference type="EMBL" id="KKW26796.1"/>
    </source>
</evidence>
<dbReference type="Proteomes" id="UP000034913">
    <property type="component" value="Unassembled WGS sequence"/>
</dbReference>
<dbReference type="EMBL" id="LCRB01000002">
    <property type="protein sequence ID" value="KKW26796.1"/>
    <property type="molecule type" value="Genomic_DNA"/>
</dbReference>
<comment type="caution">
    <text evidence="2">The sequence shown here is derived from an EMBL/GenBank/DDBJ whole genome shotgun (WGS) entry which is preliminary data.</text>
</comment>
<feature type="region of interest" description="Disordered" evidence="1">
    <location>
        <begin position="105"/>
        <end position="127"/>
    </location>
</feature>
<protein>
    <submittedName>
        <fullName evidence="2">Uncharacterized protein</fullName>
    </submittedName>
</protein>
<gene>
    <name evidence="2" type="ORF">VF00_C0002G0121</name>
</gene>
<reference evidence="2 3" key="1">
    <citation type="journal article" date="2015" name="Nature">
        <title>rRNA introns, odd ribosomes, and small enigmatic genomes across a large radiation of phyla.</title>
        <authorList>
            <person name="Brown C.T."/>
            <person name="Hug L.A."/>
            <person name="Thomas B.C."/>
            <person name="Sharon I."/>
            <person name="Castelle C.J."/>
            <person name="Singh A."/>
            <person name="Wilkins M.J."/>
            <person name="Williams K.H."/>
            <person name="Banfield J.F."/>
        </authorList>
    </citation>
    <scope>NUCLEOTIDE SEQUENCE [LARGE SCALE GENOMIC DNA]</scope>
</reference>